<dbReference type="OrthoDB" id="138587at2"/>
<dbReference type="AlphaFoldDB" id="A0A0P6WV88"/>
<dbReference type="GO" id="GO:0007165">
    <property type="term" value="P:signal transduction"/>
    <property type="evidence" value="ECO:0007669"/>
    <property type="project" value="UniProtKB-KW"/>
</dbReference>
<dbReference type="Gene3D" id="1.10.287.950">
    <property type="entry name" value="Methyl-accepting chemotaxis protein"/>
    <property type="match status" value="1"/>
</dbReference>
<reference evidence="7 8" key="1">
    <citation type="submission" date="2015-07" db="EMBL/GenBank/DDBJ databases">
        <title>Genome sequence of Leptolinea tardivitalis DSM 16556.</title>
        <authorList>
            <person name="Hemp J."/>
            <person name="Ward L.M."/>
            <person name="Pace L.A."/>
            <person name="Fischer W.W."/>
        </authorList>
    </citation>
    <scope>NUCLEOTIDE SEQUENCE [LARGE SCALE GENOMIC DNA]</scope>
    <source>
        <strain evidence="7 8">YMTK-2</strain>
    </source>
</reference>
<dbReference type="Gene3D" id="1.10.8.500">
    <property type="entry name" value="HAMP domain in histidine kinase"/>
    <property type="match status" value="1"/>
</dbReference>
<dbReference type="PRINTS" id="PR00260">
    <property type="entry name" value="CHEMTRNSDUCR"/>
</dbReference>
<dbReference type="SMART" id="SM00304">
    <property type="entry name" value="HAMP"/>
    <property type="match status" value="1"/>
</dbReference>
<dbReference type="CDD" id="cd06225">
    <property type="entry name" value="HAMP"/>
    <property type="match status" value="2"/>
</dbReference>
<accession>A0A0P6WV88</accession>
<feature type="transmembrane region" description="Helical" evidence="4">
    <location>
        <begin position="13"/>
        <end position="35"/>
    </location>
</feature>
<dbReference type="STRING" id="229920.ADM99_15420"/>
<evidence type="ECO:0000313" key="8">
    <source>
        <dbReference type="Proteomes" id="UP000050430"/>
    </source>
</evidence>
<feature type="transmembrane region" description="Helical" evidence="4">
    <location>
        <begin position="189"/>
        <end position="211"/>
    </location>
</feature>
<dbReference type="Gene3D" id="6.10.340.10">
    <property type="match status" value="1"/>
</dbReference>
<evidence type="ECO:0000256" key="1">
    <source>
        <dbReference type="ARBA" id="ARBA00023224"/>
    </source>
</evidence>
<dbReference type="InterPro" id="IPR004090">
    <property type="entry name" value="Chemotax_Me-accpt_rcpt"/>
</dbReference>
<proteinExistence type="inferred from homology"/>
<comment type="caution">
    <text evidence="7">The sequence shown here is derived from an EMBL/GenBank/DDBJ whole genome shotgun (WGS) entry which is preliminary data.</text>
</comment>
<keyword evidence="8" id="KW-1185">Reference proteome</keyword>
<dbReference type="Pfam" id="PF00015">
    <property type="entry name" value="MCPsignal"/>
    <property type="match status" value="1"/>
</dbReference>
<dbReference type="InterPro" id="IPR004089">
    <property type="entry name" value="MCPsignal_dom"/>
</dbReference>
<evidence type="ECO:0000256" key="3">
    <source>
        <dbReference type="PROSITE-ProRule" id="PRU00284"/>
    </source>
</evidence>
<organism evidence="7 8">
    <name type="scientific">Leptolinea tardivitalis</name>
    <dbReference type="NCBI Taxonomy" id="229920"/>
    <lineage>
        <taxon>Bacteria</taxon>
        <taxon>Bacillati</taxon>
        <taxon>Chloroflexota</taxon>
        <taxon>Anaerolineae</taxon>
        <taxon>Anaerolineales</taxon>
        <taxon>Anaerolineaceae</taxon>
        <taxon>Leptolinea</taxon>
    </lineage>
</organism>
<dbReference type="GO" id="GO:0016020">
    <property type="term" value="C:membrane"/>
    <property type="evidence" value="ECO:0007669"/>
    <property type="project" value="InterPro"/>
</dbReference>
<gene>
    <name evidence="7" type="ORF">ADM99_15420</name>
</gene>
<dbReference type="PANTHER" id="PTHR32089:SF112">
    <property type="entry name" value="LYSOZYME-LIKE PROTEIN-RELATED"/>
    <property type="match status" value="1"/>
</dbReference>
<dbReference type="PANTHER" id="PTHR32089">
    <property type="entry name" value="METHYL-ACCEPTING CHEMOTAXIS PROTEIN MCPB"/>
    <property type="match status" value="1"/>
</dbReference>
<dbReference type="GO" id="GO:0006935">
    <property type="term" value="P:chemotaxis"/>
    <property type="evidence" value="ECO:0007669"/>
    <property type="project" value="InterPro"/>
</dbReference>
<dbReference type="RefSeq" id="WP_062422410.1">
    <property type="nucleotide sequence ID" value="NZ_BBYA01000010.1"/>
</dbReference>
<feature type="domain" description="Methyl-accepting transducer" evidence="5">
    <location>
        <begin position="358"/>
        <end position="615"/>
    </location>
</feature>
<keyword evidence="4" id="KW-0812">Transmembrane</keyword>
<name>A0A0P6WV88_9CHLR</name>
<dbReference type="SMART" id="SM00283">
    <property type="entry name" value="MA"/>
    <property type="match status" value="1"/>
</dbReference>
<dbReference type="InterPro" id="IPR003660">
    <property type="entry name" value="HAMP_dom"/>
</dbReference>
<dbReference type="EMBL" id="LGCK01000014">
    <property type="protein sequence ID" value="KPL70513.1"/>
    <property type="molecule type" value="Genomic_DNA"/>
</dbReference>
<dbReference type="InterPro" id="IPR024478">
    <property type="entry name" value="HlyB_4HB_MCP"/>
</dbReference>
<protein>
    <recommendedName>
        <fullName evidence="9">Chemotaxis protein</fullName>
    </recommendedName>
</protein>
<evidence type="ECO:0000256" key="2">
    <source>
        <dbReference type="ARBA" id="ARBA00029447"/>
    </source>
</evidence>
<evidence type="ECO:0000313" key="7">
    <source>
        <dbReference type="EMBL" id="KPL70513.1"/>
    </source>
</evidence>
<feature type="domain" description="HAMP" evidence="6">
    <location>
        <begin position="261"/>
        <end position="311"/>
    </location>
</feature>
<comment type="similarity">
    <text evidence="2">Belongs to the methyl-accepting chemotaxis (MCP) protein family.</text>
</comment>
<keyword evidence="1 3" id="KW-0807">Transducer</keyword>
<evidence type="ECO:0000259" key="5">
    <source>
        <dbReference type="PROSITE" id="PS50111"/>
    </source>
</evidence>
<dbReference type="CDD" id="cd11386">
    <property type="entry name" value="MCP_signal"/>
    <property type="match status" value="1"/>
</dbReference>
<sequence>MKFLDNIKTRIKLTGGFITVAMLIVVVALISFINIQKINNSMTDMYLNRTLPIQEIGKMNTDLMTIRGDVMKYVLIPEQRATIRQTIENSKANLNENLTKFNSKTLKKEEQSALSEFNQTLTEYYSSVDNILTSVDNGDEDAALKSLSDGGEISNARKAVGEDITTLENLIIQYAKQAKDDGDTAFTQVVTFLVILVLVCFVIAISLGLMISNNITKPLGIAVTAIKQIASGDLLRDLDEKMKDVVRLRKDEIGEIGKGMDSLVEYLQSMGDAAGTIAKNDLTVDIQLRSEKDELGKAFQTMVHDLRETVGQISDNAGNLSAASEQLANAAAQAGQATNQISNTIQQVAKGTADQATGVNKTASATEQMSKAIEGVAKGAQEQSQAISRAAEITSQINAAIQQVTGNVESVTRDSVAAADAARSGVTTVDETLRGMQSIKSKVGASAEKVQEMGQRSGEIGAIVETIEDIASQTNLLALNAAIEAARAGEHGKGFAVVADEVRKLAERSSQATKEIGSLIAGIQTTVAEAVRAMDEGSKEVELGVASANKAGSALSDILTAAQAVNNQANLAGQAAKQMNLASSELVSAVDTVSAVVEENTAATEEMSANSSEVTQAIESIASVSEENSAAIEEVSASTEEMSAQVEEVTASAQSLAELAQNLQVLVNRFKLTAS</sequence>
<dbReference type="Pfam" id="PF12729">
    <property type="entry name" value="4HB_MCP_1"/>
    <property type="match status" value="1"/>
</dbReference>
<dbReference type="Proteomes" id="UP000050430">
    <property type="component" value="Unassembled WGS sequence"/>
</dbReference>
<dbReference type="PROSITE" id="PS50885">
    <property type="entry name" value="HAMP"/>
    <property type="match status" value="1"/>
</dbReference>
<evidence type="ECO:0000256" key="4">
    <source>
        <dbReference type="SAM" id="Phobius"/>
    </source>
</evidence>
<evidence type="ECO:0008006" key="9">
    <source>
        <dbReference type="Google" id="ProtNLM"/>
    </source>
</evidence>
<dbReference type="SUPFAM" id="SSF58104">
    <property type="entry name" value="Methyl-accepting chemotaxis protein (MCP) signaling domain"/>
    <property type="match status" value="3"/>
</dbReference>
<dbReference type="GO" id="GO:0004888">
    <property type="term" value="F:transmembrane signaling receptor activity"/>
    <property type="evidence" value="ECO:0007669"/>
    <property type="project" value="InterPro"/>
</dbReference>
<dbReference type="PROSITE" id="PS50111">
    <property type="entry name" value="CHEMOTAXIS_TRANSDUC_2"/>
    <property type="match status" value="1"/>
</dbReference>
<keyword evidence="4" id="KW-0472">Membrane</keyword>
<keyword evidence="4" id="KW-1133">Transmembrane helix</keyword>
<dbReference type="Pfam" id="PF00672">
    <property type="entry name" value="HAMP"/>
    <property type="match status" value="1"/>
</dbReference>
<evidence type="ECO:0000259" key="6">
    <source>
        <dbReference type="PROSITE" id="PS50885"/>
    </source>
</evidence>